<dbReference type="Proteomes" id="UP001049176">
    <property type="component" value="Chromosome 8"/>
</dbReference>
<dbReference type="RefSeq" id="XP_043005394.1">
    <property type="nucleotide sequence ID" value="XM_043158024.1"/>
</dbReference>
<reference evidence="3" key="1">
    <citation type="journal article" date="2021" name="Genome Biol. Evol.">
        <title>The assembled and annotated genome of the fairy-ring fungus Marasmius oreades.</title>
        <authorList>
            <person name="Hiltunen M."/>
            <person name="Ament-Velasquez S.L."/>
            <person name="Johannesson H."/>
        </authorList>
    </citation>
    <scope>NUCLEOTIDE SEQUENCE</scope>
    <source>
        <strain evidence="3">03SP1</strain>
    </source>
</reference>
<dbReference type="InterPro" id="IPR040976">
    <property type="entry name" value="Pkinase_fungal"/>
</dbReference>
<feature type="domain" description="Fungal-type protein kinase" evidence="2">
    <location>
        <begin position="47"/>
        <end position="109"/>
    </location>
</feature>
<evidence type="ECO:0000313" key="3">
    <source>
        <dbReference type="EMBL" id="KAG7088923.1"/>
    </source>
</evidence>
<sequence>MSDSPASSSRSLAAHSSSDTTSTNPTSDPLTPADEAASNQRTPCEGCDRILNDFENLVSEMMDDNIWTTHQRTGTRPFVAYDSLDPKWAGGYLYRHDLESIFYGLLCLCTRYEGPGELVDVSRRPYKSWFIKDHNHERRSKGDMISDGRINPTVTAFFRSFTPWVTEIYECIHLGHWRRAGAWRFSGFDEITLGGHVTYGEVEAIMSHCEGVPLKTRN</sequence>
<dbReference type="Pfam" id="PF17667">
    <property type="entry name" value="Pkinase_fungal"/>
    <property type="match status" value="1"/>
</dbReference>
<dbReference type="OrthoDB" id="5569250at2759"/>
<feature type="region of interest" description="Disordered" evidence="1">
    <location>
        <begin position="1"/>
        <end position="44"/>
    </location>
</feature>
<dbReference type="EMBL" id="CM032188">
    <property type="protein sequence ID" value="KAG7088923.1"/>
    <property type="molecule type" value="Genomic_DNA"/>
</dbReference>
<evidence type="ECO:0000259" key="2">
    <source>
        <dbReference type="Pfam" id="PF17667"/>
    </source>
</evidence>
<organism evidence="3 4">
    <name type="scientific">Marasmius oreades</name>
    <name type="common">fairy-ring Marasmius</name>
    <dbReference type="NCBI Taxonomy" id="181124"/>
    <lineage>
        <taxon>Eukaryota</taxon>
        <taxon>Fungi</taxon>
        <taxon>Dikarya</taxon>
        <taxon>Basidiomycota</taxon>
        <taxon>Agaricomycotina</taxon>
        <taxon>Agaricomycetes</taxon>
        <taxon>Agaricomycetidae</taxon>
        <taxon>Agaricales</taxon>
        <taxon>Marasmiineae</taxon>
        <taxon>Marasmiaceae</taxon>
        <taxon>Marasmius</taxon>
    </lineage>
</organism>
<proteinExistence type="predicted"/>
<gene>
    <name evidence="3" type="ORF">E1B28_012867</name>
</gene>
<accession>A0A9P7UP60</accession>
<dbReference type="GeneID" id="66081942"/>
<protein>
    <recommendedName>
        <fullName evidence="2">Fungal-type protein kinase domain-containing protein</fullName>
    </recommendedName>
</protein>
<keyword evidence="4" id="KW-1185">Reference proteome</keyword>
<dbReference type="KEGG" id="more:E1B28_012867"/>
<dbReference type="AlphaFoldDB" id="A0A9P7UP60"/>
<feature type="compositionally biased region" description="Low complexity" evidence="1">
    <location>
        <begin position="1"/>
        <end position="32"/>
    </location>
</feature>
<comment type="caution">
    <text evidence="3">The sequence shown here is derived from an EMBL/GenBank/DDBJ whole genome shotgun (WGS) entry which is preliminary data.</text>
</comment>
<evidence type="ECO:0000313" key="4">
    <source>
        <dbReference type="Proteomes" id="UP001049176"/>
    </source>
</evidence>
<name>A0A9P7UP60_9AGAR</name>
<evidence type="ECO:0000256" key="1">
    <source>
        <dbReference type="SAM" id="MobiDB-lite"/>
    </source>
</evidence>